<evidence type="ECO:0008006" key="3">
    <source>
        <dbReference type="Google" id="ProtNLM"/>
    </source>
</evidence>
<gene>
    <name evidence="1" type="ORF">MPRG_42910</name>
</gene>
<evidence type="ECO:0000313" key="2">
    <source>
        <dbReference type="Proteomes" id="UP000465240"/>
    </source>
</evidence>
<comment type="caution">
    <text evidence="1">The sequence shown here is derived from an EMBL/GenBank/DDBJ whole genome shotgun (WGS) entry which is preliminary data.</text>
</comment>
<dbReference type="Proteomes" id="UP000465240">
    <property type="component" value="Unassembled WGS sequence"/>
</dbReference>
<reference evidence="1 2" key="1">
    <citation type="journal article" date="2019" name="Emerg. Microbes Infect.">
        <title>Comprehensive subspecies identification of 175 nontuberculous mycobacteria species based on 7547 genomic profiles.</title>
        <authorList>
            <person name="Matsumoto Y."/>
            <person name="Kinjo T."/>
            <person name="Motooka D."/>
            <person name="Nabeya D."/>
            <person name="Jung N."/>
            <person name="Uechi K."/>
            <person name="Horii T."/>
            <person name="Iida T."/>
            <person name="Fujita J."/>
            <person name="Nakamura S."/>
        </authorList>
    </citation>
    <scope>NUCLEOTIDE SEQUENCE [LARGE SCALE GENOMIC DNA]</scope>
    <source>
        <strain evidence="1 2">JCM 18565</strain>
    </source>
</reference>
<dbReference type="Gene3D" id="1.10.10.10">
    <property type="entry name" value="Winged helix-like DNA-binding domain superfamily/Winged helix DNA-binding domain"/>
    <property type="match status" value="1"/>
</dbReference>
<dbReference type="EMBL" id="BLKX01000001">
    <property type="protein sequence ID" value="GFG81015.1"/>
    <property type="molecule type" value="Genomic_DNA"/>
</dbReference>
<protein>
    <recommendedName>
        <fullName evidence="3">MarR family transcriptional regulator</fullName>
    </recommendedName>
</protein>
<proteinExistence type="predicted"/>
<keyword evidence="2" id="KW-1185">Reference proteome</keyword>
<accession>A0ABQ1C9D2</accession>
<organism evidence="1 2">
    <name type="scientific">Mycobacterium paragordonae</name>
    <dbReference type="NCBI Taxonomy" id="1389713"/>
    <lineage>
        <taxon>Bacteria</taxon>
        <taxon>Bacillati</taxon>
        <taxon>Actinomycetota</taxon>
        <taxon>Actinomycetes</taxon>
        <taxon>Mycobacteriales</taxon>
        <taxon>Mycobacteriaceae</taxon>
        <taxon>Mycobacterium</taxon>
    </lineage>
</organism>
<evidence type="ECO:0000313" key="1">
    <source>
        <dbReference type="EMBL" id="GFG81015.1"/>
    </source>
</evidence>
<dbReference type="InterPro" id="IPR036390">
    <property type="entry name" value="WH_DNA-bd_sf"/>
</dbReference>
<dbReference type="SUPFAM" id="SSF46785">
    <property type="entry name" value="Winged helix' DNA-binding domain"/>
    <property type="match status" value="1"/>
</dbReference>
<dbReference type="InterPro" id="IPR036388">
    <property type="entry name" value="WH-like_DNA-bd_sf"/>
</dbReference>
<name>A0ABQ1C9D2_9MYCO</name>
<sequence>MDLQVLQAVRLKGRVSPADLARTLDADDAETETAVRRLVDAGLLIEGATVRITPDGRARLAELLTAERQGVDGVAIDAAYHQFRSVNADFKALVTDWQLRDDQPNDHRDAEYDAAVLARLDEVHRRVTPIIAAVTAQLPRLRGYPAKLAVALDKVKAGEIAWLTRPLIDSYHTVWFELHEELILAAGLTREQAARSGDAQ</sequence>